<gene>
    <name evidence="1" type="ORF">GCM10022235_51520</name>
</gene>
<reference evidence="2" key="1">
    <citation type="journal article" date="2019" name="Int. J. Syst. Evol. Microbiol.">
        <title>The Global Catalogue of Microorganisms (GCM) 10K type strain sequencing project: providing services to taxonomists for standard genome sequencing and annotation.</title>
        <authorList>
            <consortium name="The Broad Institute Genomics Platform"/>
            <consortium name="The Broad Institute Genome Sequencing Center for Infectious Disease"/>
            <person name="Wu L."/>
            <person name="Ma J."/>
        </authorList>
    </citation>
    <scope>NUCLEOTIDE SEQUENCE [LARGE SCALE GENOMIC DNA]</scope>
    <source>
        <strain evidence="2">JCM 16928</strain>
    </source>
</reference>
<proteinExistence type="predicted"/>
<dbReference type="EMBL" id="BAABAA010000007">
    <property type="protein sequence ID" value="GAA3575556.1"/>
    <property type="molecule type" value="Genomic_DNA"/>
</dbReference>
<sequence>MPSVGQPPRELVTTMTESIEIPASHRRVRVWFGHTTIADHIADVDHAAQYEEAMRRRFASLRVTSEPVLVDAVGAPERSR</sequence>
<organism evidence="1 2">
    <name type="scientific">Kribbella ginsengisoli</name>
    <dbReference type="NCBI Taxonomy" id="363865"/>
    <lineage>
        <taxon>Bacteria</taxon>
        <taxon>Bacillati</taxon>
        <taxon>Actinomycetota</taxon>
        <taxon>Actinomycetes</taxon>
        <taxon>Propionibacteriales</taxon>
        <taxon>Kribbellaceae</taxon>
        <taxon>Kribbella</taxon>
    </lineage>
</organism>
<comment type="caution">
    <text evidence="1">The sequence shown here is derived from an EMBL/GenBank/DDBJ whole genome shotgun (WGS) entry which is preliminary data.</text>
</comment>
<protein>
    <submittedName>
        <fullName evidence="1">Uncharacterized protein</fullName>
    </submittedName>
</protein>
<evidence type="ECO:0000313" key="2">
    <source>
        <dbReference type="Proteomes" id="UP001501222"/>
    </source>
</evidence>
<evidence type="ECO:0000313" key="1">
    <source>
        <dbReference type="EMBL" id="GAA3575556.1"/>
    </source>
</evidence>
<dbReference type="Proteomes" id="UP001501222">
    <property type="component" value="Unassembled WGS sequence"/>
</dbReference>
<keyword evidence="2" id="KW-1185">Reference proteome</keyword>
<name>A0ABP6Y1W4_9ACTN</name>
<accession>A0ABP6Y1W4</accession>